<dbReference type="RefSeq" id="WP_307482349.1">
    <property type="nucleotide sequence ID" value="NZ_JAUTBF010000001.1"/>
</dbReference>
<evidence type="ECO:0000313" key="1">
    <source>
        <dbReference type="EMBL" id="MDQ1123163.1"/>
    </source>
</evidence>
<gene>
    <name evidence="1" type="ORF">QE412_001736</name>
</gene>
<dbReference type="EMBL" id="JAUTBF010000001">
    <property type="protein sequence ID" value="MDQ1123163.1"/>
    <property type="molecule type" value="Genomic_DNA"/>
</dbReference>
<evidence type="ECO:0000313" key="2">
    <source>
        <dbReference type="Proteomes" id="UP001226691"/>
    </source>
</evidence>
<name>A0ABU0TU29_MICTR</name>
<reference evidence="1 2" key="1">
    <citation type="submission" date="2023-07" db="EMBL/GenBank/DDBJ databases">
        <title>Functional and genomic diversity of the sorghum phyllosphere microbiome.</title>
        <authorList>
            <person name="Shade A."/>
        </authorList>
    </citation>
    <scope>NUCLEOTIDE SEQUENCE [LARGE SCALE GENOMIC DNA]</scope>
    <source>
        <strain evidence="1 2">SORGH_AS_1207</strain>
    </source>
</reference>
<evidence type="ECO:0008006" key="3">
    <source>
        <dbReference type="Google" id="ProtNLM"/>
    </source>
</evidence>
<proteinExistence type="predicted"/>
<comment type="caution">
    <text evidence="1">The sequence shown here is derived from an EMBL/GenBank/DDBJ whole genome shotgun (WGS) entry which is preliminary data.</text>
</comment>
<accession>A0ABU0TU29</accession>
<dbReference type="InterPro" id="IPR036597">
    <property type="entry name" value="Fido-like_dom_sf"/>
</dbReference>
<protein>
    <recommendedName>
        <fullName evidence="3">DUF222 domain-containing protein</fullName>
    </recommendedName>
</protein>
<sequence length="200" mass="21476">MWARPAVVCGVSAARGFRHRASETLGWRANASERTWAPSEGGQLSRRDRAPGRYRAYVPDELGPDLPAVGERAQGAAADALVVLARADERLGAKAAYLSHLLVRSESISSSWIEGNRVTPKRLAIAESLRHGSRAALDVIANVHATEDAVAALADRSRPITVDDIEDLQHVIEPSLPRGLRTEQNWVGGAGGRECGAFGR</sequence>
<organism evidence="1 2">
    <name type="scientific">Microbacterium trichothecenolyticum</name>
    <name type="common">Aureobacterium trichothecenolyticum</name>
    <dbReference type="NCBI Taxonomy" id="69370"/>
    <lineage>
        <taxon>Bacteria</taxon>
        <taxon>Bacillati</taxon>
        <taxon>Actinomycetota</taxon>
        <taxon>Actinomycetes</taxon>
        <taxon>Micrococcales</taxon>
        <taxon>Microbacteriaceae</taxon>
        <taxon>Microbacterium</taxon>
    </lineage>
</organism>
<dbReference type="Proteomes" id="UP001226691">
    <property type="component" value="Unassembled WGS sequence"/>
</dbReference>
<keyword evidence="2" id="KW-1185">Reference proteome</keyword>
<dbReference type="Gene3D" id="1.10.3290.10">
    <property type="entry name" value="Fido-like domain"/>
    <property type="match status" value="1"/>
</dbReference>